<feature type="transmembrane region" description="Helical" evidence="1">
    <location>
        <begin position="670"/>
        <end position="693"/>
    </location>
</feature>
<keyword evidence="1" id="KW-0472">Membrane</keyword>
<keyword evidence="1" id="KW-0812">Transmembrane</keyword>
<accession>R6X422</accession>
<feature type="transmembrane region" description="Helical" evidence="1">
    <location>
        <begin position="472"/>
        <end position="498"/>
    </location>
</feature>
<feature type="transmembrane region" description="Helical" evidence="1">
    <location>
        <begin position="414"/>
        <end position="435"/>
    </location>
</feature>
<sequence length="702" mass="78028">MNFMKSRYNPLLLAVIVIGLVSALWLNVVRHDVEQKNNTVEMAMEYEGLRKLAALQGLPEEDVLRQFKDAGINSLMIFDTTLERLTKNGEIQTVTGGELRQAAALGSGMGVFANVGVGDVEENAAYVAATDKQSVLDDVEQDLCLRYGAERVKVVSENPRIIKIKGSTTLLPDGKYDEPQGLLQAPLGLPVQDMRKVAALGFKIIVRPQNYVDVTDEQIDSIFARIKEAGVPVDALMPCGTEVVGYPNKMQHLGERMQENNMTLVMLEHYTQLQFAKIDGLLPLAEFNDYKAARSYVIDPTEQKKISVGEALRRWALTDEERNIRVNYIRPFLMPEGGQDIMKTNLKYVRDIKASVEARGYTIGEAGVFSAENKDGFAPYFPAKVSFIPIVLAIAAGVVLYLALLFNLGGKQQIALWAIFSAGALALLFIGRGLFTRQLLALAAASVFPVLSMNVIFNIWDKNTSDKHNLLAICWNGIWQLALAIALSLVGAAFLSAILTDSRFLLEIDIYRGVKLTFILPVMLTAVLFMKRYDLLQVVGKGLKTLWERLNGLLDTEITFRHVAVLAVLLFIAYYFVGRSGHTGGVPVPAIELKMRAFLEQLMYARPREKEFMIGHPAFFVAVLAVYRCAPRWWQFVLTCAAVIGQGSLVQTFCHMRTPVVMSFVRALDGYAVGVVFGVIAVLVLGMLLPLVVKFRRRYLEE</sequence>
<gene>
    <name evidence="2" type="ORF">BN587_00234</name>
</gene>
<evidence type="ECO:0000256" key="1">
    <source>
        <dbReference type="SAM" id="Phobius"/>
    </source>
</evidence>
<feature type="transmembrane region" description="Helical" evidence="1">
    <location>
        <begin position="387"/>
        <end position="407"/>
    </location>
</feature>
<organism evidence="2">
    <name type="scientific">Phascolarctobacterium succinatutens CAG:287</name>
    <dbReference type="NCBI Taxonomy" id="1263101"/>
    <lineage>
        <taxon>Bacteria</taxon>
        <taxon>Bacillati</taxon>
        <taxon>Bacillota</taxon>
        <taxon>Negativicutes</taxon>
        <taxon>Acidaminococcales</taxon>
        <taxon>Acidaminococcaceae</taxon>
        <taxon>Phascolarctobacterium</taxon>
    </lineage>
</organism>
<feature type="transmembrane region" description="Helical" evidence="1">
    <location>
        <begin position="612"/>
        <end position="629"/>
    </location>
</feature>
<dbReference type="AlphaFoldDB" id="R6X422"/>
<feature type="transmembrane region" description="Helical" evidence="1">
    <location>
        <begin position="441"/>
        <end position="460"/>
    </location>
</feature>
<protein>
    <submittedName>
        <fullName evidence="2">Uncharacterized protein</fullName>
    </submittedName>
</protein>
<feature type="transmembrane region" description="Helical" evidence="1">
    <location>
        <begin position="636"/>
        <end position="658"/>
    </location>
</feature>
<dbReference type="Pfam" id="PF18949">
    <property type="entry name" value="DUF5693"/>
    <property type="match status" value="1"/>
</dbReference>
<dbReference type="Proteomes" id="UP000014937">
    <property type="component" value="Unassembled WGS sequence"/>
</dbReference>
<proteinExistence type="predicted"/>
<name>R6X422_9FIRM</name>
<evidence type="ECO:0000313" key="2">
    <source>
        <dbReference type="EMBL" id="CDD10991.1"/>
    </source>
</evidence>
<feature type="transmembrane region" description="Helical" evidence="1">
    <location>
        <begin position="510"/>
        <end position="530"/>
    </location>
</feature>
<keyword evidence="1" id="KW-1133">Transmembrane helix</keyword>
<feature type="transmembrane region" description="Helical" evidence="1">
    <location>
        <begin position="558"/>
        <end position="577"/>
    </location>
</feature>
<reference evidence="2" key="1">
    <citation type="submission" date="2012-11" db="EMBL/GenBank/DDBJ databases">
        <title>Dependencies among metagenomic species, viruses, plasmids and units of genetic variation.</title>
        <authorList>
            <person name="Nielsen H.B."/>
            <person name="Almeida M."/>
            <person name="Juncker A.S."/>
            <person name="Rasmussen S."/>
            <person name="Li J."/>
            <person name="Sunagawa S."/>
            <person name="Plichta D."/>
            <person name="Gautier L."/>
            <person name="Le Chatelier E."/>
            <person name="Peletier E."/>
            <person name="Bonde I."/>
            <person name="Nielsen T."/>
            <person name="Manichanh C."/>
            <person name="Arumugam M."/>
            <person name="Batto J."/>
            <person name="Santos M.B.Q.D."/>
            <person name="Blom N."/>
            <person name="Borruel N."/>
            <person name="Burgdorf K.S."/>
            <person name="Boumezbeur F."/>
            <person name="Casellas F."/>
            <person name="Dore J."/>
            <person name="Guarner F."/>
            <person name="Hansen T."/>
            <person name="Hildebrand F."/>
            <person name="Kaas R.S."/>
            <person name="Kennedy S."/>
            <person name="Kristiansen K."/>
            <person name="Kultima J.R."/>
            <person name="Leonard P."/>
            <person name="Levenez F."/>
            <person name="Lund O."/>
            <person name="Moumen B."/>
            <person name="Le Paslier D."/>
            <person name="Pons N."/>
            <person name="Pedersen O."/>
            <person name="Prifti E."/>
            <person name="Qin J."/>
            <person name="Raes J."/>
            <person name="Tap J."/>
            <person name="Tims S."/>
            <person name="Ussery D.W."/>
            <person name="Yamada T."/>
            <person name="MetaHit consortium"/>
            <person name="Renault P."/>
            <person name="Sicheritz-Ponten T."/>
            <person name="Bork P."/>
            <person name="Wang J."/>
            <person name="Brunak S."/>
            <person name="Ehrlich S.D."/>
        </authorList>
    </citation>
    <scope>NUCLEOTIDE SEQUENCE [LARGE SCALE GENOMIC DNA]</scope>
</reference>
<dbReference type="HOGENOM" id="CLU_023389_0_0_9"/>
<dbReference type="InterPro" id="IPR043748">
    <property type="entry name" value="DUF5693"/>
</dbReference>
<dbReference type="EMBL" id="CBGL010000070">
    <property type="protein sequence ID" value="CDD10991.1"/>
    <property type="molecule type" value="Genomic_DNA"/>
</dbReference>
<comment type="caution">
    <text evidence="2">The sequence shown here is derived from an EMBL/GenBank/DDBJ whole genome shotgun (WGS) entry which is preliminary data.</text>
</comment>